<feature type="compositionally biased region" description="Basic and acidic residues" evidence="5">
    <location>
        <begin position="557"/>
        <end position="597"/>
    </location>
</feature>
<feature type="domain" description="NET" evidence="7">
    <location>
        <begin position="245"/>
        <end position="327"/>
    </location>
</feature>
<dbReference type="Gene3D" id="1.20.920.10">
    <property type="entry name" value="Bromodomain-like"/>
    <property type="match status" value="1"/>
</dbReference>
<feature type="compositionally biased region" description="Basic and acidic residues" evidence="5">
    <location>
        <begin position="60"/>
        <end position="74"/>
    </location>
</feature>
<keyword evidence="1" id="KW-0805">Transcription regulation</keyword>
<feature type="compositionally biased region" description="Low complexity" evidence="5">
    <location>
        <begin position="622"/>
        <end position="640"/>
    </location>
</feature>
<evidence type="ECO:0000256" key="2">
    <source>
        <dbReference type="ARBA" id="ARBA00023117"/>
    </source>
</evidence>
<evidence type="ECO:0000259" key="6">
    <source>
        <dbReference type="PROSITE" id="PS50014"/>
    </source>
</evidence>
<protein>
    <recommendedName>
        <fullName evidence="10">Bromo domain-containing protein</fullName>
    </recommendedName>
</protein>
<dbReference type="PANTHER" id="PTHR45926">
    <property type="entry name" value="OSJNBA0053K19.4 PROTEIN"/>
    <property type="match status" value="1"/>
</dbReference>
<sequence length="707" mass="73484">MRGAELHAKLSLVQQLKTLSKQHEQVLQAFERKVEEKLQEAARQGAGSAGKRMGAPLHAEGPEAKRQRQLAERDNRKKQIWDEIIKIVEKIRKNPKSEAFRMPVDPVKLKIPDYPNIIHFPMDIGTVLRKLRSQPRGYSMPFEVAQDMRQIWINCRTYNGATHPVTGCANVLSENFEKAWGQANIEHKWQVEVKREEREEQAFAERGPEDGAGDDDLVTQLRSRRNMLGDLIAAKDLQESLPPGALGELAPDRDMTFEEKRKLSAHIASVPGEKLAAVLDIIEEAEDLPSDDGGNERELDMDALNNATLWKLKAYVDGVLTATTGPPPKKTAANRSSAGGAPTKHAPVAAAAAAAPAAVAAAMPVPTVPPAAGGMRGLPSHMLGDACTVAQSGTNARPSAFVKSKPRAPLPPGVAGGDNQKGGGGPTGMDVDDVNDDWAALTKGDEPAAAAAPAAADAAEAPAAADAAAAPAADAAAAAVDALQEPGSSGGDAAAAAEGAAAAPAAAAAGGAAAGVKQEPAAAAADGSAPAAAAAAAAAAGGGGAAAAADMWDEFAEKAKQEEEKLQKQREDEQQRKAAEEEARKQQEEEQRQKELEQQQQQEQRKQATAQELAAQGGPSGAELEQQQQQEQRKQATAQELAAQGGPSGAVAENAAVLQEMDKLMGGAGEGGVGDSGGDNVAMEVDGDDEDDDDEDGGAADDGAGFD</sequence>
<dbReference type="Pfam" id="PF17035">
    <property type="entry name" value="BET"/>
    <property type="match status" value="1"/>
</dbReference>
<keyword evidence="2 4" id="KW-0103">Bromodomain</keyword>
<feature type="region of interest" description="Disordered" evidence="5">
    <location>
        <begin position="395"/>
        <end position="434"/>
    </location>
</feature>
<proteinExistence type="predicted"/>
<dbReference type="InterPro" id="IPR036427">
    <property type="entry name" value="Bromodomain-like_sf"/>
</dbReference>
<name>A0ABY8URX2_TETOB</name>
<dbReference type="SUPFAM" id="SSF47370">
    <property type="entry name" value="Bromodomain"/>
    <property type="match status" value="1"/>
</dbReference>
<keyword evidence="3" id="KW-0804">Transcription</keyword>
<evidence type="ECO:0000259" key="7">
    <source>
        <dbReference type="PROSITE" id="PS51525"/>
    </source>
</evidence>
<evidence type="ECO:0000256" key="4">
    <source>
        <dbReference type="PROSITE-ProRule" id="PRU00035"/>
    </source>
</evidence>
<dbReference type="InterPro" id="IPR038336">
    <property type="entry name" value="NET_sf"/>
</dbReference>
<evidence type="ECO:0000256" key="3">
    <source>
        <dbReference type="ARBA" id="ARBA00023163"/>
    </source>
</evidence>
<dbReference type="PROSITE" id="PS50014">
    <property type="entry name" value="BROMODOMAIN_2"/>
    <property type="match status" value="1"/>
</dbReference>
<dbReference type="Proteomes" id="UP001244341">
    <property type="component" value="Chromosome 15b"/>
</dbReference>
<gene>
    <name evidence="8" type="ORF">OEZ85_001443</name>
</gene>
<accession>A0ABY8URX2</accession>
<feature type="compositionally biased region" description="Acidic residues" evidence="5">
    <location>
        <begin position="685"/>
        <end position="699"/>
    </location>
</feature>
<dbReference type="Pfam" id="PF00439">
    <property type="entry name" value="Bromodomain"/>
    <property type="match status" value="1"/>
</dbReference>
<evidence type="ECO:0000256" key="5">
    <source>
        <dbReference type="SAM" id="MobiDB-lite"/>
    </source>
</evidence>
<dbReference type="PRINTS" id="PR00503">
    <property type="entry name" value="BROMODOMAIN"/>
</dbReference>
<feature type="domain" description="Bromo" evidence="6">
    <location>
        <begin position="92"/>
        <end position="166"/>
    </location>
</feature>
<dbReference type="InterPro" id="IPR027353">
    <property type="entry name" value="NET_dom"/>
</dbReference>
<feature type="compositionally biased region" description="Low complexity" evidence="5">
    <location>
        <begin position="598"/>
        <end position="612"/>
    </location>
</feature>
<feature type="compositionally biased region" description="Gly residues" evidence="5">
    <location>
        <begin position="414"/>
        <end position="427"/>
    </location>
</feature>
<reference evidence="8 9" key="1">
    <citation type="submission" date="2023-05" db="EMBL/GenBank/DDBJ databases">
        <title>A 100% complete, gapless, phased diploid assembly of the Scenedesmus obliquus UTEX 3031 genome.</title>
        <authorList>
            <person name="Biondi T.C."/>
            <person name="Hanschen E.R."/>
            <person name="Kwon T."/>
            <person name="Eng W."/>
            <person name="Kruse C.P.S."/>
            <person name="Koehler S.I."/>
            <person name="Kunde Y."/>
            <person name="Gleasner C.D."/>
            <person name="You Mak K.T."/>
            <person name="Polle J."/>
            <person name="Hovde B.T."/>
            <person name="Starkenburg S.R."/>
        </authorList>
    </citation>
    <scope>NUCLEOTIDE SEQUENCE [LARGE SCALE GENOMIC DNA]</scope>
    <source>
        <strain evidence="8 9">DOE0152z</strain>
    </source>
</reference>
<evidence type="ECO:0000313" key="9">
    <source>
        <dbReference type="Proteomes" id="UP001244341"/>
    </source>
</evidence>
<evidence type="ECO:0000256" key="1">
    <source>
        <dbReference type="ARBA" id="ARBA00023015"/>
    </source>
</evidence>
<dbReference type="SMART" id="SM00297">
    <property type="entry name" value="BROMO"/>
    <property type="match status" value="1"/>
</dbReference>
<evidence type="ECO:0008006" key="10">
    <source>
        <dbReference type="Google" id="ProtNLM"/>
    </source>
</evidence>
<feature type="region of interest" description="Disordered" evidence="5">
    <location>
        <begin position="557"/>
        <end position="707"/>
    </location>
</feature>
<feature type="compositionally biased region" description="Gly residues" evidence="5">
    <location>
        <begin position="666"/>
        <end position="677"/>
    </location>
</feature>
<feature type="region of interest" description="Disordered" evidence="5">
    <location>
        <begin position="322"/>
        <end position="344"/>
    </location>
</feature>
<organism evidence="8 9">
    <name type="scientific">Tetradesmus obliquus</name>
    <name type="common">Green alga</name>
    <name type="synonym">Acutodesmus obliquus</name>
    <dbReference type="NCBI Taxonomy" id="3088"/>
    <lineage>
        <taxon>Eukaryota</taxon>
        <taxon>Viridiplantae</taxon>
        <taxon>Chlorophyta</taxon>
        <taxon>core chlorophytes</taxon>
        <taxon>Chlorophyceae</taxon>
        <taxon>CS clade</taxon>
        <taxon>Sphaeropleales</taxon>
        <taxon>Scenedesmaceae</taxon>
        <taxon>Tetradesmus</taxon>
    </lineage>
</organism>
<evidence type="ECO:0000313" key="8">
    <source>
        <dbReference type="EMBL" id="WIA23106.1"/>
    </source>
</evidence>
<dbReference type="InterPro" id="IPR001487">
    <property type="entry name" value="Bromodomain"/>
</dbReference>
<dbReference type="EMBL" id="CP126222">
    <property type="protein sequence ID" value="WIA23106.1"/>
    <property type="molecule type" value="Genomic_DNA"/>
</dbReference>
<feature type="region of interest" description="Disordered" evidence="5">
    <location>
        <begin position="38"/>
        <end position="74"/>
    </location>
</feature>
<dbReference type="Gene3D" id="1.20.1270.220">
    <property type="match status" value="1"/>
</dbReference>
<dbReference type="PROSITE" id="PS51525">
    <property type="entry name" value="NET"/>
    <property type="match status" value="1"/>
</dbReference>
<keyword evidence="9" id="KW-1185">Reference proteome</keyword>